<dbReference type="AlphaFoldDB" id="A0A848FD08"/>
<evidence type="ECO:0000313" key="7">
    <source>
        <dbReference type="Proteomes" id="UP000574067"/>
    </source>
</evidence>
<dbReference type="SUPFAM" id="SSF53335">
    <property type="entry name" value="S-adenosyl-L-methionine-dependent methyltransferases"/>
    <property type="match status" value="1"/>
</dbReference>
<feature type="domain" description="PABS" evidence="5">
    <location>
        <begin position="1"/>
        <end position="233"/>
    </location>
</feature>
<dbReference type="Pfam" id="PF01564">
    <property type="entry name" value="Spermine_synth"/>
    <property type="match status" value="1"/>
</dbReference>
<keyword evidence="7" id="KW-1185">Reference proteome</keyword>
<keyword evidence="3 4" id="KW-0620">Polyamine biosynthesis</keyword>
<evidence type="ECO:0000313" key="6">
    <source>
        <dbReference type="EMBL" id="NML16040.1"/>
    </source>
</evidence>
<name>A0A848FD08_9BURK</name>
<gene>
    <name evidence="6" type="ORF">HHL10_13750</name>
</gene>
<evidence type="ECO:0000256" key="1">
    <source>
        <dbReference type="ARBA" id="ARBA00007867"/>
    </source>
</evidence>
<evidence type="ECO:0000256" key="2">
    <source>
        <dbReference type="ARBA" id="ARBA00022679"/>
    </source>
</evidence>
<accession>A0A848FD08</accession>
<dbReference type="EMBL" id="JABBFW010000008">
    <property type="protein sequence ID" value="NML16040.1"/>
    <property type="molecule type" value="Genomic_DNA"/>
</dbReference>
<dbReference type="PROSITE" id="PS51006">
    <property type="entry name" value="PABS_2"/>
    <property type="match status" value="1"/>
</dbReference>
<evidence type="ECO:0000259" key="5">
    <source>
        <dbReference type="PROSITE" id="PS51006"/>
    </source>
</evidence>
<comment type="caution">
    <text evidence="6">The sequence shown here is derived from an EMBL/GenBank/DDBJ whole genome shotgun (WGS) entry which is preliminary data.</text>
</comment>
<dbReference type="PANTHER" id="PTHR43317:SF1">
    <property type="entry name" value="THERMOSPERMINE SYNTHASE ACAULIS5"/>
    <property type="match status" value="1"/>
</dbReference>
<proteinExistence type="inferred from homology"/>
<feature type="active site" description="Proton acceptor" evidence="4">
    <location>
        <position position="156"/>
    </location>
</feature>
<dbReference type="InterPro" id="IPR029063">
    <property type="entry name" value="SAM-dependent_MTases_sf"/>
</dbReference>
<sequence length="288" mass="32061">MVALALLGGGAAWAEQVIHTEKSAYRNILVYDSEDRRCMQFGRDARVAQTCISLANPDELKFDYYRMLLGALYLGPAPRRVLVMGLGGGVMVSVLQKLLPQAQIDTVEIDPAVVRVAGSHFKFVPGPQTCISTEDGRVFIKRALRQGRQYDLIVHDVFDHSYIPEHMITREYFAELHGVLAERGVIATNTFSWSSLYAAESATHFSVFGPFFNLVNPKRHNRVILARKGGLPPLAEVKARAAELDGPLRRFGVTPEWLLPLFAADTRWPEGTRVLTDKFAPANLLNGR</sequence>
<keyword evidence="2 4" id="KW-0808">Transferase</keyword>
<dbReference type="GO" id="GO:0006596">
    <property type="term" value="P:polyamine biosynthetic process"/>
    <property type="evidence" value="ECO:0007669"/>
    <property type="project" value="UniProtKB-UniRule"/>
</dbReference>
<reference evidence="6 7" key="1">
    <citation type="submission" date="2020-04" db="EMBL/GenBank/DDBJ databases">
        <title>Azohydromonas sp. isolated from soil.</title>
        <authorList>
            <person name="Dahal R.H."/>
        </authorList>
    </citation>
    <scope>NUCLEOTIDE SEQUENCE [LARGE SCALE GENOMIC DNA]</scope>
    <source>
        <strain evidence="6 7">G-1-1-14</strain>
    </source>
</reference>
<evidence type="ECO:0000256" key="3">
    <source>
        <dbReference type="ARBA" id="ARBA00023115"/>
    </source>
</evidence>
<protein>
    <submittedName>
        <fullName evidence="6">Fused MFS/spermidine synthase</fullName>
    </submittedName>
</protein>
<dbReference type="RefSeq" id="WP_169160940.1">
    <property type="nucleotide sequence ID" value="NZ_JABBFW010000008.1"/>
</dbReference>
<dbReference type="PANTHER" id="PTHR43317">
    <property type="entry name" value="THERMOSPERMINE SYNTHASE ACAULIS5"/>
    <property type="match status" value="1"/>
</dbReference>
<comment type="similarity">
    <text evidence="1">Belongs to the spermidine/spermine synthase family.</text>
</comment>
<dbReference type="Gene3D" id="3.40.50.150">
    <property type="entry name" value="Vaccinia Virus protein VP39"/>
    <property type="match status" value="1"/>
</dbReference>
<dbReference type="NCBIfam" id="NF037959">
    <property type="entry name" value="MFS_SpdSyn"/>
    <property type="match status" value="1"/>
</dbReference>
<evidence type="ECO:0000256" key="4">
    <source>
        <dbReference type="PROSITE-ProRule" id="PRU00354"/>
    </source>
</evidence>
<organism evidence="6 7">
    <name type="scientific">Azohydromonas caseinilytica</name>
    <dbReference type="NCBI Taxonomy" id="2728836"/>
    <lineage>
        <taxon>Bacteria</taxon>
        <taxon>Pseudomonadati</taxon>
        <taxon>Pseudomonadota</taxon>
        <taxon>Betaproteobacteria</taxon>
        <taxon>Burkholderiales</taxon>
        <taxon>Sphaerotilaceae</taxon>
        <taxon>Azohydromonas</taxon>
    </lineage>
</organism>
<dbReference type="Proteomes" id="UP000574067">
    <property type="component" value="Unassembled WGS sequence"/>
</dbReference>
<dbReference type="GO" id="GO:0016740">
    <property type="term" value="F:transferase activity"/>
    <property type="evidence" value="ECO:0007669"/>
    <property type="project" value="UniProtKB-UniRule"/>
</dbReference>
<dbReference type="InterPro" id="IPR030374">
    <property type="entry name" value="PABS"/>
</dbReference>